<dbReference type="EMBL" id="DVJO01000123">
    <property type="protein sequence ID" value="HIS83079.1"/>
    <property type="molecule type" value="Genomic_DNA"/>
</dbReference>
<dbReference type="PROSITE" id="PS00018">
    <property type="entry name" value="EF_HAND_1"/>
    <property type="match status" value="1"/>
</dbReference>
<reference evidence="1" key="2">
    <citation type="journal article" date="2021" name="PeerJ">
        <title>Extensive microbial diversity within the chicken gut microbiome revealed by metagenomics and culture.</title>
        <authorList>
            <person name="Gilroy R."/>
            <person name="Ravi A."/>
            <person name="Getino M."/>
            <person name="Pursley I."/>
            <person name="Horton D.L."/>
            <person name="Alikhan N.F."/>
            <person name="Baker D."/>
            <person name="Gharbi K."/>
            <person name="Hall N."/>
            <person name="Watson M."/>
            <person name="Adriaenssens E.M."/>
            <person name="Foster-Nyarko E."/>
            <person name="Jarju S."/>
            <person name="Secka A."/>
            <person name="Antonio M."/>
            <person name="Oren A."/>
            <person name="Chaudhuri R.R."/>
            <person name="La Ragione R."/>
            <person name="Hildebrand F."/>
            <person name="Pallen M.J."/>
        </authorList>
    </citation>
    <scope>NUCLEOTIDE SEQUENCE</scope>
    <source>
        <strain evidence="1">CHK152-2994</strain>
    </source>
</reference>
<dbReference type="AlphaFoldDB" id="A0A9D1K563"/>
<dbReference type="InterPro" id="IPR018247">
    <property type="entry name" value="EF_Hand_1_Ca_BS"/>
</dbReference>
<evidence type="ECO:0008006" key="3">
    <source>
        <dbReference type="Google" id="ProtNLM"/>
    </source>
</evidence>
<name>A0A9D1K563_9BACT</name>
<gene>
    <name evidence="1" type="ORF">IAD41_05680</name>
</gene>
<organism evidence="1 2">
    <name type="scientific">Candidatus Scatenecus faecavium</name>
    <dbReference type="NCBI Taxonomy" id="2840915"/>
    <lineage>
        <taxon>Bacteria</taxon>
        <taxon>Candidatus Scatenecus</taxon>
    </lineage>
</organism>
<evidence type="ECO:0000313" key="2">
    <source>
        <dbReference type="Proteomes" id="UP000824139"/>
    </source>
</evidence>
<evidence type="ECO:0000313" key="1">
    <source>
        <dbReference type="EMBL" id="HIS83079.1"/>
    </source>
</evidence>
<protein>
    <recommendedName>
        <fullName evidence="3">EF-hand domain-containing protein</fullName>
    </recommendedName>
</protein>
<proteinExistence type="predicted"/>
<reference evidence="1" key="1">
    <citation type="submission" date="2020-10" db="EMBL/GenBank/DDBJ databases">
        <authorList>
            <person name="Gilroy R."/>
        </authorList>
    </citation>
    <scope>NUCLEOTIDE SEQUENCE</scope>
    <source>
        <strain evidence="1">CHK152-2994</strain>
    </source>
</reference>
<dbReference type="Proteomes" id="UP000824139">
    <property type="component" value="Unassembled WGS sequence"/>
</dbReference>
<accession>A0A9D1K563</accession>
<comment type="caution">
    <text evidence="1">The sequence shown here is derived from an EMBL/GenBank/DDBJ whole genome shotgun (WGS) entry which is preliminary data.</text>
</comment>
<sequence>MVYSIQNNVAYINGNKGIYDGKINDNSVRYGRNAAANNFEYLKKLGGKRSESTDTFNYSDKNYGNLLKTKLIEASSEKLIQETDDFLNSLPPLEFEYQYMPDGANGKNIDKMALLGAAFEEMGKKISIPVQELTEKLKKSFQNADASAFDINKDGKVDNAEYSTSILVSDMLSKGEELEASKIDGKINNNGLYKNLSYINANNFAAASKNLTDIYNAYNLGEAQKAFEANANNILDIKA</sequence>